<dbReference type="GO" id="GO:0003677">
    <property type="term" value="F:DNA binding"/>
    <property type="evidence" value="ECO:0007669"/>
    <property type="project" value="InterPro"/>
</dbReference>
<dbReference type="InterPro" id="IPR002104">
    <property type="entry name" value="Integrase_catalytic"/>
</dbReference>
<evidence type="ECO:0000259" key="4">
    <source>
        <dbReference type="Pfam" id="PF00589"/>
    </source>
</evidence>
<sequence length="100" mass="11647">MIGVCPDISLADARIIRDEANMVLKRMGYNSKATGHGFRHTMSTTLHEKGFNSTWIETQLVHKDKNSIRGTYNHGQYLEGRREMMQWYADYIDELEHKSN</sequence>
<evidence type="ECO:0000313" key="6">
    <source>
        <dbReference type="Proteomes" id="UP001163056"/>
    </source>
</evidence>
<keyword evidence="3" id="KW-0233">DNA recombination</keyword>
<accession>A0AAJ1N9U5</accession>
<dbReference type="EMBL" id="JAREJI010000003">
    <property type="protein sequence ID" value="MDE8769483.1"/>
    <property type="molecule type" value="Genomic_DNA"/>
</dbReference>
<name>A0AAJ1N9U5_PROST</name>
<comment type="similarity">
    <text evidence="1">Belongs to the 'phage' integrase family.</text>
</comment>
<dbReference type="GO" id="GO:0006310">
    <property type="term" value="P:DNA recombination"/>
    <property type="evidence" value="ECO:0007669"/>
    <property type="project" value="UniProtKB-KW"/>
</dbReference>
<dbReference type="AlphaFoldDB" id="A0AAJ1N9U5"/>
<comment type="caution">
    <text evidence="5">The sequence shown here is derived from an EMBL/GenBank/DDBJ whole genome shotgun (WGS) entry which is preliminary data.</text>
</comment>
<organism evidence="5 6">
    <name type="scientific">Providencia stuartii</name>
    <dbReference type="NCBI Taxonomy" id="588"/>
    <lineage>
        <taxon>Bacteria</taxon>
        <taxon>Pseudomonadati</taxon>
        <taxon>Pseudomonadota</taxon>
        <taxon>Gammaproteobacteria</taxon>
        <taxon>Enterobacterales</taxon>
        <taxon>Morganellaceae</taxon>
        <taxon>Providencia</taxon>
    </lineage>
</organism>
<evidence type="ECO:0000256" key="1">
    <source>
        <dbReference type="ARBA" id="ARBA00008857"/>
    </source>
</evidence>
<proteinExistence type="inferred from homology"/>
<keyword evidence="2" id="KW-0229">DNA integration</keyword>
<gene>
    <name evidence="5" type="ORF">PZS58_08055</name>
</gene>
<dbReference type="PANTHER" id="PTHR30629">
    <property type="entry name" value="PROPHAGE INTEGRASE"/>
    <property type="match status" value="1"/>
</dbReference>
<dbReference type="Pfam" id="PF00589">
    <property type="entry name" value="Phage_integrase"/>
    <property type="match status" value="1"/>
</dbReference>
<evidence type="ECO:0000313" key="5">
    <source>
        <dbReference type="EMBL" id="MDE8769483.1"/>
    </source>
</evidence>
<dbReference type="InterPro" id="IPR050808">
    <property type="entry name" value="Phage_Integrase"/>
</dbReference>
<dbReference type="Proteomes" id="UP001163056">
    <property type="component" value="Unassembled WGS sequence"/>
</dbReference>
<dbReference type="PANTHER" id="PTHR30629:SF2">
    <property type="entry name" value="PROPHAGE INTEGRASE INTS-RELATED"/>
    <property type="match status" value="1"/>
</dbReference>
<protein>
    <submittedName>
        <fullName evidence="5">Tyrosine-type recombinase/integrase</fullName>
    </submittedName>
</protein>
<dbReference type="InterPro" id="IPR013762">
    <property type="entry name" value="Integrase-like_cat_sf"/>
</dbReference>
<evidence type="ECO:0000256" key="2">
    <source>
        <dbReference type="ARBA" id="ARBA00022908"/>
    </source>
</evidence>
<feature type="domain" description="Tyr recombinase" evidence="4">
    <location>
        <begin position="17"/>
        <end position="77"/>
    </location>
</feature>
<dbReference type="InterPro" id="IPR011010">
    <property type="entry name" value="DNA_brk_join_enz"/>
</dbReference>
<reference evidence="5 6" key="1">
    <citation type="submission" date="2023-03" db="EMBL/GenBank/DDBJ databases">
        <title>WGS of NDM-producing Providencia thailandensis from Ukrainian patients.</title>
        <authorList>
            <person name="Zabicka D."/>
            <person name="Izdebski R."/>
            <person name="Urbanowicz P."/>
            <person name="Biedrzycka M."/>
            <person name="Guzek A."/>
            <person name="Gniadkowski M."/>
        </authorList>
    </citation>
    <scope>NUCLEOTIDE SEQUENCE [LARGE SCALE GENOMIC DNA]</scope>
    <source>
        <strain evidence="5 6">8015-22</strain>
    </source>
</reference>
<evidence type="ECO:0000256" key="3">
    <source>
        <dbReference type="ARBA" id="ARBA00023172"/>
    </source>
</evidence>
<dbReference type="SUPFAM" id="SSF56349">
    <property type="entry name" value="DNA breaking-rejoining enzymes"/>
    <property type="match status" value="1"/>
</dbReference>
<dbReference type="Gene3D" id="1.10.443.10">
    <property type="entry name" value="Intergrase catalytic core"/>
    <property type="match status" value="1"/>
</dbReference>
<dbReference type="GO" id="GO:0015074">
    <property type="term" value="P:DNA integration"/>
    <property type="evidence" value="ECO:0007669"/>
    <property type="project" value="UniProtKB-KW"/>
</dbReference>